<dbReference type="InterPro" id="IPR000515">
    <property type="entry name" value="MetI-like"/>
</dbReference>
<dbReference type="PANTHER" id="PTHR43744">
    <property type="entry name" value="ABC TRANSPORTER PERMEASE PROTEIN MG189-RELATED-RELATED"/>
    <property type="match status" value="1"/>
</dbReference>
<dbReference type="EMBL" id="CP130319">
    <property type="protein sequence ID" value="WNR44053.1"/>
    <property type="molecule type" value="Genomic_DNA"/>
</dbReference>
<evidence type="ECO:0000256" key="2">
    <source>
        <dbReference type="ARBA" id="ARBA00022448"/>
    </source>
</evidence>
<comment type="similarity">
    <text evidence="7">Belongs to the binding-protein-dependent transport system permease family.</text>
</comment>
<keyword evidence="10" id="KW-1185">Reference proteome</keyword>
<dbReference type="KEGG" id="proo:MJB10_23630"/>
<keyword evidence="4 7" id="KW-0812">Transmembrane</keyword>
<keyword evidence="2 7" id="KW-0813">Transport</keyword>
<accession>A0AA96LQN5</accession>
<protein>
    <submittedName>
        <fullName evidence="9">Carbohydrate ABC transporter permease</fullName>
    </submittedName>
</protein>
<evidence type="ECO:0000256" key="4">
    <source>
        <dbReference type="ARBA" id="ARBA00022692"/>
    </source>
</evidence>
<evidence type="ECO:0000313" key="10">
    <source>
        <dbReference type="Proteomes" id="UP001304650"/>
    </source>
</evidence>
<dbReference type="AlphaFoldDB" id="A0AA96LQN5"/>
<name>A0AA96LQN5_9BACL</name>
<dbReference type="GO" id="GO:0005886">
    <property type="term" value="C:plasma membrane"/>
    <property type="evidence" value="ECO:0007669"/>
    <property type="project" value="UniProtKB-SubCell"/>
</dbReference>
<evidence type="ECO:0000256" key="5">
    <source>
        <dbReference type="ARBA" id="ARBA00022989"/>
    </source>
</evidence>
<proteinExistence type="inferred from homology"/>
<evidence type="ECO:0000256" key="7">
    <source>
        <dbReference type="RuleBase" id="RU363032"/>
    </source>
</evidence>
<feature type="transmembrane region" description="Helical" evidence="7">
    <location>
        <begin position="114"/>
        <end position="136"/>
    </location>
</feature>
<dbReference type="Pfam" id="PF00528">
    <property type="entry name" value="BPD_transp_1"/>
    <property type="match status" value="1"/>
</dbReference>
<comment type="subcellular location">
    <subcellularLocation>
        <location evidence="1 7">Cell membrane</location>
        <topology evidence="1 7">Multi-pass membrane protein</topology>
    </subcellularLocation>
</comment>
<dbReference type="PANTHER" id="PTHR43744:SF12">
    <property type="entry name" value="ABC TRANSPORTER PERMEASE PROTEIN MG189-RELATED"/>
    <property type="match status" value="1"/>
</dbReference>
<evidence type="ECO:0000256" key="6">
    <source>
        <dbReference type="ARBA" id="ARBA00023136"/>
    </source>
</evidence>
<keyword evidence="5 7" id="KW-1133">Transmembrane helix</keyword>
<reference evidence="9" key="1">
    <citation type="submission" date="2022-02" db="EMBL/GenBank/DDBJ databases">
        <title>Paenibacillus sp. MBLB1832 Whole Genome Shotgun Sequencing.</title>
        <authorList>
            <person name="Hwang C.Y."/>
            <person name="Cho E.-S."/>
            <person name="Seo M.-J."/>
        </authorList>
    </citation>
    <scope>NUCLEOTIDE SEQUENCE</scope>
    <source>
        <strain evidence="9">MBLB1832</strain>
    </source>
</reference>
<dbReference type="Proteomes" id="UP001304650">
    <property type="component" value="Chromosome"/>
</dbReference>
<dbReference type="GO" id="GO:0055085">
    <property type="term" value="P:transmembrane transport"/>
    <property type="evidence" value="ECO:0007669"/>
    <property type="project" value="InterPro"/>
</dbReference>
<feature type="transmembrane region" description="Helical" evidence="7">
    <location>
        <begin position="6"/>
        <end position="26"/>
    </location>
</feature>
<dbReference type="Gene3D" id="1.10.3720.10">
    <property type="entry name" value="MetI-like"/>
    <property type="match status" value="1"/>
</dbReference>
<feature type="domain" description="ABC transmembrane type-1" evidence="8">
    <location>
        <begin position="1"/>
        <end position="193"/>
    </location>
</feature>
<evidence type="ECO:0000259" key="8">
    <source>
        <dbReference type="PROSITE" id="PS50928"/>
    </source>
</evidence>
<feature type="transmembrane region" description="Helical" evidence="7">
    <location>
        <begin position="38"/>
        <end position="60"/>
    </location>
</feature>
<dbReference type="InterPro" id="IPR035906">
    <property type="entry name" value="MetI-like_sf"/>
</dbReference>
<feature type="transmembrane region" description="Helical" evidence="7">
    <location>
        <begin position="72"/>
        <end position="93"/>
    </location>
</feature>
<organism evidence="9 10">
    <name type="scientific">Paenibacillus roseopurpureus</name>
    <dbReference type="NCBI Taxonomy" id="2918901"/>
    <lineage>
        <taxon>Bacteria</taxon>
        <taxon>Bacillati</taxon>
        <taxon>Bacillota</taxon>
        <taxon>Bacilli</taxon>
        <taxon>Bacillales</taxon>
        <taxon>Paenibacillaceae</taxon>
        <taxon>Paenibacillus</taxon>
    </lineage>
</organism>
<keyword evidence="6 7" id="KW-0472">Membrane</keyword>
<feature type="transmembrane region" description="Helical" evidence="7">
    <location>
        <begin position="171"/>
        <end position="193"/>
    </location>
</feature>
<dbReference type="CDD" id="cd06261">
    <property type="entry name" value="TM_PBP2"/>
    <property type="match status" value="1"/>
</dbReference>
<evidence type="ECO:0000256" key="3">
    <source>
        <dbReference type="ARBA" id="ARBA00022475"/>
    </source>
</evidence>
<keyword evidence="3" id="KW-1003">Cell membrane</keyword>
<dbReference type="SUPFAM" id="SSF161098">
    <property type="entry name" value="MetI-like"/>
    <property type="match status" value="1"/>
</dbReference>
<evidence type="ECO:0000313" key="9">
    <source>
        <dbReference type="EMBL" id="WNR44053.1"/>
    </source>
</evidence>
<sequence>MFNSLYIGVLVTAGTCLFASLAGYAFAKLNFPFKNVIFLMLLSSMMIPTEVTSIPLFTWLSKLNLVDTHFPLIFPPMLGAGGMFGVFLCRQFFITIPNELDEAAKIDGCTPLRTFRTIMLPLATPTLATLTIFTFLHSWNEFFEPLVYLNTSKLYTIPLALSLFTNEAGTAWHLVMAAAVVSTLPLLMVFFFAQKKFIEGVALTGLK</sequence>
<evidence type="ECO:0000256" key="1">
    <source>
        <dbReference type="ARBA" id="ARBA00004651"/>
    </source>
</evidence>
<dbReference type="PROSITE" id="PS50928">
    <property type="entry name" value="ABC_TM1"/>
    <property type="match status" value="1"/>
</dbReference>
<gene>
    <name evidence="9" type="ORF">MJB10_23630</name>
</gene>
<dbReference type="RefSeq" id="WP_314799251.1">
    <property type="nucleotide sequence ID" value="NZ_CP130319.1"/>
</dbReference>